<proteinExistence type="predicted"/>
<protein>
    <submittedName>
        <fullName evidence="1">Uncharacterized protein</fullName>
    </submittedName>
</protein>
<reference evidence="1" key="1">
    <citation type="submission" date="2015-07" db="EMBL/GenBank/DDBJ databases">
        <title>MeaNS - Measles Nucleotide Surveillance Program.</title>
        <authorList>
            <person name="Tran T."/>
            <person name="Druce J."/>
        </authorList>
    </citation>
    <scope>NUCLEOTIDE SEQUENCE</scope>
    <source>
        <strain evidence="1">UCB-OBI-ISO-001</strain>
        <tissue evidence="1">Gonad</tissue>
    </source>
</reference>
<evidence type="ECO:0000313" key="1">
    <source>
        <dbReference type="EMBL" id="KOF67351.1"/>
    </source>
</evidence>
<sequence length="70" mass="8277">MCVYVREYVGWGIVLYHDFTLRLSEENMIYCEAALNKIIYSKLRPEPASIATQSFSFLVLYTPFDWFRIG</sequence>
<dbReference type="AlphaFoldDB" id="A0A0L8FRK9"/>
<organism evidence="1">
    <name type="scientific">Octopus bimaculoides</name>
    <name type="common">California two-spotted octopus</name>
    <dbReference type="NCBI Taxonomy" id="37653"/>
    <lineage>
        <taxon>Eukaryota</taxon>
        <taxon>Metazoa</taxon>
        <taxon>Spiralia</taxon>
        <taxon>Lophotrochozoa</taxon>
        <taxon>Mollusca</taxon>
        <taxon>Cephalopoda</taxon>
        <taxon>Coleoidea</taxon>
        <taxon>Octopodiformes</taxon>
        <taxon>Octopoda</taxon>
        <taxon>Incirrata</taxon>
        <taxon>Octopodidae</taxon>
        <taxon>Octopus</taxon>
    </lineage>
</organism>
<accession>A0A0L8FRK9</accession>
<gene>
    <name evidence="1" type="ORF">OCBIM_22009796mg</name>
</gene>
<name>A0A0L8FRK9_OCTBM</name>
<dbReference type="EMBL" id="KQ427137">
    <property type="protein sequence ID" value="KOF67351.1"/>
    <property type="molecule type" value="Genomic_DNA"/>
</dbReference>